<organism evidence="2 3">
    <name type="scientific">Eumeta variegata</name>
    <name type="common">Bagworm moth</name>
    <name type="synonym">Eumeta japonica</name>
    <dbReference type="NCBI Taxonomy" id="151549"/>
    <lineage>
        <taxon>Eukaryota</taxon>
        <taxon>Metazoa</taxon>
        <taxon>Ecdysozoa</taxon>
        <taxon>Arthropoda</taxon>
        <taxon>Hexapoda</taxon>
        <taxon>Insecta</taxon>
        <taxon>Pterygota</taxon>
        <taxon>Neoptera</taxon>
        <taxon>Endopterygota</taxon>
        <taxon>Lepidoptera</taxon>
        <taxon>Glossata</taxon>
        <taxon>Ditrysia</taxon>
        <taxon>Tineoidea</taxon>
        <taxon>Psychidae</taxon>
        <taxon>Oiketicinae</taxon>
        <taxon>Eumeta</taxon>
    </lineage>
</organism>
<feature type="region of interest" description="Disordered" evidence="1">
    <location>
        <begin position="31"/>
        <end position="51"/>
    </location>
</feature>
<dbReference type="Proteomes" id="UP000299102">
    <property type="component" value="Unassembled WGS sequence"/>
</dbReference>
<name>A0A4C1TPW0_EUMVA</name>
<reference evidence="2 3" key="1">
    <citation type="journal article" date="2019" name="Commun. Biol.">
        <title>The bagworm genome reveals a unique fibroin gene that provides high tensile strength.</title>
        <authorList>
            <person name="Kono N."/>
            <person name="Nakamura H."/>
            <person name="Ohtoshi R."/>
            <person name="Tomita M."/>
            <person name="Numata K."/>
            <person name="Arakawa K."/>
        </authorList>
    </citation>
    <scope>NUCLEOTIDE SEQUENCE [LARGE SCALE GENOMIC DNA]</scope>
</reference>
<sequence>MQPEHFRSQIHSRAPSPSQTVAEFLAYGGTEVSSKTRKGKPKSWIKAGGRGEERSGGALLIINQPCNLARTRRCV</sequence>
<dbReference type="AlphaFoldDB" id="A0A4C1TPW0"/>
<evidence type="ECO:0000313" key="3">
    <source>
        <dbReference type="Proteomes" id="UP000299102"/>
    </source>
</evidence>
<evidence type="ECO:0000256" key="1">
    <source>
        <dbReference type="SAM" id="MobiDB-lite"/>
    </source>
</evidence>
<accession>A0A4C1TPW0</accession>
<dbReference type="EMBL" id="BGZK01000076">
    <property type="protein sequence ID" value="GBP16021.1"/>
    <property type="molecule type" value="Genomic_DNA"/>
</dbReference>
<proteinExistence type="predicted"/>
<gene>
    <name evidence="2" type="ORF">EVAR_94365_1</name>
</gene>
<keyword evidence="3" id="KW-1185">Reference proteome</keyword>
<comment type="caution">
    <text evidence="2">The sequence shown here is derived from an EMBL/GenBank/DDBJ whole genome shotgun (WGS) entry which is preliminary data.</text>
</comment>
<protein>
    <submittedName>
        <fullName evidence="2">Uncharacterized protein</fullName>
    </submittedName>
</protein>
<evidence type="ECO:0000313" key="2">
    <source>
        <dbReference type="EMBL" id="GBP16021.1"/>
    </source>
</evidence>